<dbReference type="GO" id="GO:0071949">
    <property type="term" value="F:FAD binding"/>
    <property type="evidence" value="ECO:0007669"/>
    <property type="project" value="InterPro"/>
</dbReference>
<dbReference type="PANTHER" id="PTHR46865">
    <property type="entry name" value="OXIDOREDUCTASE-RELATED"/>
    <property type="match status" value="1"/>
</dbReference>
<dbReference type="RefSeq" id="WP_275567983.1">
    <property type="nucleotide sequence ID" value="NZ_JARGYC010000035.1"/>
</dbReference>
<evidence type="ECO:0000313" key="3">
    <source>
        <dbReference type="Proteomes" id="UP001220964"/>
    </source>
</evidence>
<evidence type="ECO:0000259" key="1">
    <source>
        <dbReference type="Pfam" id="PF01494"/>
    </source>
</evidence>
<dbReference type="InterPro" id="IPR051704">
    <property type="entry name" value="FAD_aromatic-hydroxylase"/>
</dbReference>
<name>A0AAE3NUD9_9RHOB</name>
<reference evidence="2" key="1">
    <citation type="submission" date="2023-03" db="EMBL/GenBank/DDBJ databases">
        <title>Multiphase analysis and comparison of six strains from genera Psychromarinibacter, Lutimaribacter, and Maritimibacter, including a novel species: Psychromarinibacter sediminicola sp. nov.</title>
        <authorList>
            <person name="Wang Y.-H."/>
            <person name="Ye M.-Q."/>
            <person name="Du Z.-J."/>
        </authorList>
    </citation>
    <scope>NUCLEOTIDE SEQUENCE</scope>
    <source>
        <strain evidence="2">C21-152</strain>
    </source>
</reference>
<feature type="domain" description="FAD-binding" evidence="1">
    <location>
        <begin position="4"/>
        <end position="334"/>
    </location>
</feature>
<proteinExistence type="predicted"/>
<dbReference type="Proteomes" id="UP001220964">
    <property type="component" value="Unassembled WGS sequence"/>
</dbReference>
<dbReference type="PANTHER" id="PTHR46865:SF8">
    <property type="entry name" value="POSSIBLE OXIDOREDUCTASE"/>
    <property type="match status" value="1"/>
</dbReference>
<dbReference type="EMBL" id="JARGYC010000035">
    <property type="protein sequence ID" value="MDF0601844.1"/>
    <property type="molecule type" value="Genomic_DNA"/>
</dbReference>
<gene>
    <name evidence="2" type="ORF">P1J78_13945</name>
</gene>
<dbReference type="Gene3D" id="3.50.50.60">
    <property type="entry name" value="FAD/NAD(P)-binding domain"/>
    <property type="match status" value="1"/>
</dbReference>
<organism evidence="2 3">
    <name type="scientific">Psychromarinibacter sediminicola</name>
    <dbReference type="NCBI Taxonomy" id="3033385"/>
    <lineage>
        <taxon>Bacteria</taxon>
        <taxon>Pseudomonadati</taxon>
        <taxon>Pseudomonadota</taxon>
        <taxon>Alphaproteobacteria</taxon>
        <taxon>Rhodobacterales</taxon>
        <taxon>Paracoccaceae</taxon>
        <taxon>Psychromarinibacter</taxon>
    </lineage>
</organism>
<dbReference type="Gene3D" id="3.30.9.10">
    <property type="entry name" value="D-Amino Acid Oxidase, subunit A, domain 2"/>
    <property type="match status" value="1"/>
</dbReference>
<dbReference type="Pfam" id="PF01494">
    <property type="entry name" value="FAD_binding_3"/>
    <property type="match status" value="1"/>
</dbReference>
<dbReference type="InterPro" id="IPR002938">
    <property type="entry name" value="FAD-bd"/>
</dbReference>
<accession>A0AAE3NUD9</accession>
<dbReference type="PRINTS" id="PR00420">
    <property type="entry name" value="RNGMNOXGNASE"/>
</dbReference>
<evidence type="ECO:0000313" key="2">
    <source>
        <dbReference type="EMBL" id="MDF0601844.1"/>
    </source>
</evidence>
<keyword evidence="3" id="KW-1185">Reference proteome</keyword>
<comment type="caution">
    <text evidence="2">The sequence shown here is derived from an EMBL/GenBank/DDBJ whole genome shotgun (WGS) entry which is preliminary data.</text>
</comment>
<sequence length="396" mass="43015">MRIGISGAGIAGPTLAWWLERAGHAPTLIERAPALRTGGYIIDFWGAGYTVAERMGLMDRIHARGYRLEELRLVDRHGRRAGGFSADVFHRATGGRFVSLPRGDLAAAIHGDLQRTETVFGRSVAELAPQDDRVGVTLDDGTAHEFDLLVGADGLHSQVRALGWGPQDRYERTLGYYVAAFETAGYPHRDPDVYVSHLAPQRSLSRFSLQGDRTMVLLVFSADLLDGPEPRDAAGRRALLHDVFGGCGWEAPEILRHLDGAEDLYFDRVSQIEIPEWHRGRTVLIGDAAACASLLAGEGTGLAMTEAYVLAAELQRAGADMPAALAAYETRLRDFIAGKQRAARGLASSFAPNSAFAVRLRQLATRLMRVGPLADLMIGRMLRDDVDLPDPGRPAG</sequence>
<dbReference type="InterPro" id="IPR036188">
    <property type="entry name" value="FAD/NAD-bd_sf"/>
</dbReference>
<dbReference type="SUPFAM" id="SSF51905">
    <property type="entry name" value="FAD/NAD(P)-binding domain"/>
    <property type="match status" value="1"/>
</dbReference>
<dbReference type="AlphaFoldDB" id="A0AAE3NUD9"/>
<dbReference type="NCBIfam" id="NF005761">
    <property type="entry name" value="PRK07588.1"/>
    <property type="match status" value="1"/>
</dbReference>
<protein>
    <submittedName>
        <fullName evidence="2">FAD-binding domain</fullName>
    </submittedName>
</protein>